<comment type="caution">
    <text evidence="2">The sequence shown here is derived from an EMBL/GenBank/DDBJ whole genome shotgun (WGS) entry which is preliminary data.</text>
</comment>
<protein>
    <submittedName>
        <fullName evidence="2">Uncharacterized protein</fullName>
    </submittedName>
</protein>
<feature type="transmembrane region" description="Helical" evidence="1">
    <location>
        <begin position="265"/>
        <end position="283"/>
    </location>
</feature>
<dbReference type="AlphaFoldDB" id="A0A2V3HSV1"/>
<evidence type="ECO:0000313" key="3">
    <source>
        <dbReference type="Proteomes" id="UP000248161"/>
    </source>
</evidence>
<evidence type="ECO:0000256" key="1">
    <source>
        <dbReference type="SAM" id="Phobius"/>
    </source>
</evidence>
<keyword evidence="1" id="KW-1133">Transmembrane helix</keyword>
<keyword evidence="1" id="KW-0812">Transmembrane</keyword>
<evidence type="ECO:0000313" key="2">
    <source>
        <dbReference type="EMBL" id="PXF21932.1"/>
    </source>
</evidence>
<organism evidence="2 3">
    <name type="scientific">Candidatus Thalassarchaeum betae</name>
    <dbReference type="NCBI Taxonomy" id="2599289"/>
    <lineage>
        <taxon>Archaea</taxon>
        <taxon>Methanobacteriati</taxon>
        <taxon>Thermoplasmatota</taxon>
        <taxon>Candidatus Poseidoniia</taxon>
        <taxon>Candidatus Poseidoniales</taxon>
        <taxon>Candidatus Thalassarchaeaceae</taxon>
        <taxon>Candidatus Thalassarchaeum</taxon>
    </lineage>
</organism>
<accession>A0A2V3HSV1</accession>
<feature type="transmembrane region" description="Helical" evidence="1">
    <location>
        <begin position="91"/>
        <end position="116"/>
    </location>
</feature>
<proteinExistence type="predicted"/>
<name>A0A2V3HSV1_9ARCH</name>
<keyword evidence="1" id="KW-0472">Membrane</keyword>
<sequence length="287" mass="31045">MSDSERVKGLLDGTMDPTELEGDTELYALAERIYGREALEEMGVAAPERPPEVHPPVYAEGDNLGVELPGFEGDPEDLDGEGASDSPRRRWFVLLIGLIGASLVGVNVAVGIGQFLPLCVDDLEPDPLSFTVTANEQDSTLYVTWTVANLNLSTSYSIQWSISQNGSSEVVDAGFHNWTSSLDSYAHTEHRSVTTAPWCFISSLYEESVKVSEANGCIGDSSTVSTLASVSPSQPMCEDHTRLLWEKASDYGSIESWTSSGTGELIDGAFLMLFGLMTLLGLFSKKE</sequence>
<dbReference type="EMBL" id="PSPG01000004">
    <property type="protein sequence ID" value="PXF21932.1"/>
    <property type="molecule type" value="Genomic_DNA"/>
</dbReference>
<reference evidence="2 3" key="1">
    <citation type="journal article" date="2015" name="Nat. Commun.">
        <title>Genomic and transcriptomic evidence for scavenging of diverse organic compounds by widespread deep-sea archaea.</title>
        <authorList>
            <person name="Li M."/>
            <person name="Baker B.J."/>
            <person name="Anantharaman K."/>
            <person name="Jain S."/>
            <person name="Breier J.A."/>
            <person name="Dick G.J."/>
        </authorList>
    </citation>
    <scope>NUCLEOTIDE SEQUENCE [LARGE SCALE GENOMIC DNA]</scope>
    <source>
        <strain evidence="2">Cayman_51_deep</strain>
    </source>
</reference>
<dbReference type="Proteomes" id="UP000248161">
    <property type="component" value="Unassembled WGS sequence"/>
</dbReference>
<gene>
    <name evidence="2" type="ORF">CXX69_02160</name>
</gene>